<dbReference type="InterPro" id="IPR056624">
    <property type="entry name" value="WH_CYT4"/>
</dbReference>
<dbReference type="EMBL" id="LGUA01000018">
    <property type="protein sequence ID" value="OAX85264.1"/>
    <property type="molecule type" value="Genomic_DNA"/>
</dbReference>
<name>A0A1B7P8A7_9EURO</name>
<dbReference type="AlphaFoldDB" id="A0A1B7P8A7"/>
<organism evidence="3 4">
    <name type="scientific">Emergomyces africanus</name>
    <dbReference type="NCBI Taxonomy" id="1955775"/>
    <lineage>
        <taxon>Eukaryota</taxon>
        <taxon>Fungi</taxon>
        <taxon>Dikarya</taxon>
        <taxon>Ascomycota</taxon>
        <taxon>Pezizomycotina</taxon>
        <taxon>Eurotiomycetes</taxon>
        <taxon>Eurotiomycetidae</taxon>
        <taxon>Onygenales</taxon>
        <taxon>Ajellomycetaceae</taxon>
        <taxon>Emergomyces</taxon>
    </lineage>
</organism>
<feature type="domain" description="Mitochondrial protein cyt-4 SH3" evidence="1">
    <location>
        <begin position="159"/>
        <end position="230"/>
    </location>
</feature>
<sequence>MPFSSIWLRSSRSTARYGQKLQSHISLRPAIISAPNRGAELSSYNLRYAPRSCRRSFHHTKYVSSSTSSDVRESLLKTELSQAELQGDGDIYDYLRKWQQKNQSLISLMDPIQIPGDANSGATLKGDMLKDGLVNQEDNIDLFDTDEYRHSLDEDAGSRFLQPGDLVVLKSESSFADGQLALYMRSLDMQHQFYTMRGKWRSTSLTKMEFIASRVATLDMVKKLLPYFPSRRVEKAALSHMGEEGGVPRPIGAHLISLMMDFTAAAEEFHRSHAIVLDNLYNILVADGDVPIMTLDEIAEKALGLDPSSLTNPQRWAIQRAIGRLSFFCSGAWCE</sequence>
<dbReference type="Proteomes" id="UP000091918">
    <property type="component" value="Unassembled WGS sequence"/>
</dbReference>
<evidence type="ECO:0000313" key="4">
    <source>
        <dbReference type="Proteomes" id="UP000091918"/>
    </source>
</evidence>
<feature type="domain" description="Mitochondrial protein cyt-4 winged helix" evidence="2">
    <location>
        <begin position="252"/>
        <end position="328"/>
    </location>
</feature>
<protein>
    <submittedName>
        <fullName evidence="3">Uncharacterized protein</fullName>
    </submittedName>
</protein>
<keyword evidence="4" id="KW-1185">Reference proteome</keyword>
<dbReference type="Pfam" id="PF23214">
    <property type="entry name" value="SH3_CYT4"/>
    <property type="match status" value="1"/>
</dbReference>
<reference evidence="3 4" key="1">
    <citation type="submission" date="2015-07" db="EMBL/GenBank/DDBJ databases">
        <title>Emmonsia species relationships and genome sequence.</title>
        <authorList>
            <person name="Cuomo C.A."/>
            <person name="Schwartz I.S."/>
            <person name="Kenyon C."/>
            <person name="de Hoog G.S."/>
            <person name="Govender N.P."/>
            <person name="Botha A."/>
            <person name="Moreno L."/>
            <person name="de Vries M."/>
            <person name="Munoz J.F."/>
            <person name="Stielow J.B."/>
        </authorList>
    </citation>
    <scope>NUCLEOTIDE SEQUENCE [LARGE SCALE GENOMIC DNA]</scope>
    <source>
        <strain evidence="3 4">CBS 136260</strain>
    </source>
</reference>
<comment type="caution">
    <text evidence="3">The sequence shown here is derived from an EMBL/GenBank/DDBJ whole genome shotgun (WGS) entry which is preliminary data.</text>
</comment>
<dbReference type="InterPro" id="IPR056625">
    <property type="entry name" value="SH3_CYT4"/>
</dbReference>
<accession>A0A1B7P8A7</accession>
<dbReference type="Pfam" id="PF23216">
    <property type="entry name" value="WHD_CYT4"/>
    <property type="match status" value="1"/>
</dbReference>
<evidence type="ECO:0000259" key="1">
    <source>
        <dbReference type="Pfam" id="PF23214"/>
    </source>
</evidence>
<evidence type="ECO:0000313" key="3">
    <source>
        <dbReference type="EMBL" id="OAX85264.1"/>
    </source>
</evidence>
<dbReference type="STRING" id="1658172.A0A1B7P8A7"/>
<evidence type="ECO:0000259" key="2">
    <source>
        <dbReference type="Pfam" id="PF23216"/>
    </source>
</evidence>
<proteinExistence type="predicted"/>
<gene>
    <name evidence="3" type="ORF">ACJ72_00352</name>
</gene>